<evidence type="ECO:0000256" key="1">
    <source>
        <dbReference type="ARBA" id="ARBA00012238"/>
    </source>
</evidence>
<keyword evidence="6" id="KW-0812">Transmembrane</keyword>
<organism evidence="7 8">
    <name type="scientific">Nitzschia inconspicua</name>
    <dbReference type="NCBI Taxonomy" id="303405"/>
    <lineage>
        <taxon>Eukaryota</taxon>
        <taxon>Sar</taxon>
        <taxon>Stramenopiles</taxon>
        <taxon>Ochrophyta</taxon>
        <taxon>Bacillariophyta</taxon>
        <taxon>Bacillariophyceae</taxon>
        <taxon>Bacillariophycidae</taxon>
        <taxon>Bacillariales</taxon>
        <taxon>Bacillariaceae</taxon>
        <taxon>Nitzschia</taxon>
    </lineage>
</organism>
<keyword evidence="4" id="KW-0479">Metal-binding</keyword>
<reference evidence="7" key="2">
    <citation type="submission" date="2021-04" db="EMBL/GenBank/DDBJ databases">
        <authorList>
            <person name="Podell S."/>
        </authorList>
    </citation>
    <scope>NUCLEOTIDE SEQUENCE</scope>
    <source>
        <strain evidence="7">Hildebrandi</strain>
    </source>
</reference>
<feature type="transmembrane region" description="Helical" evidence="6">
    <location>
        <begin position="590"/>
        <end position="618"/>
    </location>
</feature>
<evidence type="ECO:0000313" key="8">
    <source>
        <dbReference type="Proteomes" id="UP000693970"/>
    </source>
</evidence>
<dbReference type="InterPro" id="IPR001382">
    <property type="entry name" value="Glyco_hydro_47"/>
</dbReference>
<gene>
    <name evidence="7" type="ORF">IV203_037558</name>
</gene>
<dbReference type="AlphaFoldDB" id="A0A9K3LP65"/>
<dbReference type="InterPro" id="IPR050749">
    <property type="entry name" value="Glycosyl_Hydrolase_47"/>
</dbReference>
<sequence>MTRPASKTPISYRQHFVRKSGGVILVIIVVLANFLWESGKPWYHSDIFKDKRCRHMDPIEPPDLSKLSPLRRERFERVRDSIAHAWKGYADAVSLNSTKGGGVIPADDLTPISKSRNGAATMNWLYYGATLHDAIDTLYLANLTVEYNEAVDILTRYDIQTTSIQATKTFEYSLRILGGLLGAYSLSGEPRLFASAQNAADSLLQGPFQASPSIIPRPFNVLAPSSSSWDWKTMIQRFYKFLYIVGRNHLTSEHKYNSLAGFGSFGLELSFLSTISGDQRYRKTADVIFQHVKKYEHNGIVPERWNVLTGTPESMHGSLGSGSDSFYEYLIKVPIFDGCYYDEGMEMYSDECKLVGKDHLELYQKMLRDSLRSDHVTRQSISGPGGTEFVFPTEFGTRYDHLLCFLPGLLALAAHTQGGNNKDDDMALARDLLDGCHQLYTVAASGLSADTGRFQSKAFVPIDSSYYLRPEFVESLFVLYRFTKDETLQDAGWEVIESLESHCKIPGGGYAGLKDVNNPSAGYVDDMPSYFIAETLKYLLLLFGPDDYISLDDFVFTTEGHPLRKIKKEEQDLSKPFCVLLSRPPAPVPWTLLFLGAMVLACIGGSIYLVHTILHYAIKMNNDKRKTQ</sequence>
<evidence type="ECO:0000313" key="7">
    <source>
        <dbReference type="EMBL" id="KAG7364356.1"/>
    </source>
</evidence>
<evidence type="ECO:0000256" key="2">
    <source>
        <dbReference type="ARBA" id="ARBA00047669"/>
    </source>
</evidence>
<feature type="disulfide bond" evidence="5">
    <location>
        <begin position="404"/>
        <end position="436"/>
    </location>
</feature>
<feature type="binding site" evidence="4">
    <location>
        <position position="558"/>
    </location>
    <ligand>
        <name>Ca(2+)</name>
        <dbReference type="ChEBI" id="CHEBI:29108"/>
    </ligand>
</feature>
<reference evidence="7" key="1">
    <citation type="journal article" date="2021" name="Sci. Rep.">
        <title>Diploid genomic architecture of Nitzschia inconspicua, an elite biomass production diatom.</title>
        <authorList>
            <person name="Oliver A."/>
            <person name="Podell S."/>
            <person name="Pinowska A."/>
            <person name="Traller J.C."/>
            <person name="Smith S.R."/>
            <person name="McClure R."/>
            <person name="Beliaev A."/>
            <person name="Bohutskyi P."/>
            <person name="Hill E.A."/>
            <person name="Rabines A."/>
            <person name="Zheng H."/>
            <person name="Allen L.Z."/>
            <person name="Kuo A."/>
            <person name="Grigoriev I.V."/>
            <person name="Allen A.E."/>
            <person name="Hazlebeck D."/>
            <person name="Allen E.E."/>
        </authorList>
    </citation>
    <scope>NUCLEOTIDE SEQUENCE</scope>
    <source>
        <strain evidence="7">Hildebrandi</strain>
    </source>
</reference>
<keyword evidence="5" id="KW-1015">Disulfide bond</keyword>
<dbReference type="PANTHER" id="PTHR11742">
    <property type="entry name" value="MANNOSYL-OLIGOSACCHARIDE ALPHA-1,2-MANNOSIDASE-RELATED"/>
    <property type="match status" value="1"/>
</dbReference>
<dbReference type="PANTHER" id="PTHR11742:SF55">
    <property type="entry name" value="ENDOPLASMIC RETICULUM MANNOSYL-OLIGOSACCHARIDE 1,2-ALPHA-MANNOSIDASE"/>
    <property type="match status" value="1"/>
</dbReference>
<accession>A0A9K3LP65</accession>
<dbReference type="GO" id="GO:0005783">
    <property type="term" value="C:endoplasmic reticulum"/>
    <property type="evidence" value="ECO:0007669"/>
    <property type="project" value="TreeGrafter"/>
</dbReference>
<keyword evidence="4" id="KW-0106">Calcium</keyword>
<protein>
    <recommendedName>
        <fullName evidence="1">mannosyl-oligosaccharide 1,2-alpha-mannosidase</fullName>
        <ecNumber evidence="1">3.2.1.113</ecNumber>
    </recommendedName>
</protein>
<comment type="caution">
    <text evidence="7">The sequence shown here is derived from an EMBL/GenBank/DDBJ whole genome shotgun (WGS) entry which is preliminary data.</text>
</comment>
<keyword evidence="8" id="KW-1185">Reference proteome</keyword>
<proteinExistence type="predicted"/>
<keyword evidence="7" id="KW-0378">Hydrolase</keyword>
<evidence type="ECO:0000256" key="4">
    <source>
        <dbReference type="PIRSR" id="PIRSR601382-2"/>
    </source>
</evidence>
<evidence type="ECO:0000256" key="5">
    <source>
        <dbReference type="PIRSR" id="PIRSR601382-3"/>
    </source>
</evidence>
<keyword evidence="6" id="KW-1133">Transmembrane helix</keyword>
<evidence type="ECO:0000256" key="3">
    <source>
        <dbReference type="ARBA" id="ARBA00048605"/>
    </source>
</evidence>
<comment type="catalytic activity">
    <reaction evidence="3">
        <text>N(4)-(alpha-D-Man-(1-&gt;2)-alpha-D-Man-(1-&gt;2)-alpha-D-Man-(1-&gt;3)-[alpha-D-Man-(1-&gt;2)-alpha-D-Man-(1-&gt;3)-[alpha-D-Man-(1-&gt;2)-alpha-D-Man-(1-&gt;6)]-alpha-D-Man-(1-&gt;6)]-beta-D-Man-(1-&gt;4)-beta-D-GlcNAc-(1-&gt;4)-beta-D-GlcNAc)-L-asparaginyl-[protein] (N-glucan mannose isomer 9A1,2,3B1,2,3) + 4 H2O = N(4)-(alpha-D-Man-(1-&gt;3)-[alpha-D-Man-(1-&gt;3)-[alpha-D-Man-(1-&gt;6)]-alpha-D-Man-(1-&gt;6)]-beta-D-Man-(1-&gt;4)-beta-D-GlcNAc-(1-&gt;4)-beta-D-GlcNAc)-L-asparaginyl-[protein] (N-glucan mannose isomer 5A1,2) + 4 beta-D-mannose</text>
        <dbReference type="Rhea" id="RHEA:56008"/>
        <dbReference type="Rhea" id="RHEA-COMP:14356"/>
        <dbReference type="Rhea" id="RHEA-COMP:14367"/>
        <dbReference type="ChEBI" id="CHEBI:15377"/>
        <dbReference type="ChEBI" id="CHEBI:28563"/>
        <dbReference type="ChEBI" id="CHEBI:59087"/>
        <dbReference type="ChEBI" id="CHEBI:139493"/>
        <dbReference type="EC" id="3.2.1.113"/>
    </reaction>
</comment>
<comment type="cofactor">
    <cofactor evidence="4">
        <name>Ca(2+)</name>
        <dbReference type="ChEBI" id="CHEBI:29108"/>
    </cofactor>
</comment>
<dbReference type="GO" id="GO:0016020">
    <property type="term" value="C:membrane"/>
    <property type="evidence" value="ECO:0007669"/>
    <property type="project" value="InterPro"/>
</dbReference>
<dbReference type="EMBL" id="JAGRRH010000009">
    <property type="protein sequence ID" value="KAG7364356.1"/>
    <property type="molecule type" value="Genomic_DNA"/>
</dbReference>
<feature type="transmembrane region" description="Helical" evidence="6">
    <location>
        <begin position="20"/>
        <end position="36"/>
    </location>
</feature>
<dbReference type="GO" id="GO:0004571">
    <property type="term" value="F:mannosyl-oligosaccharide 1,2-alpha-mannosidase activity"/>
    <property type="evidence" value="ECO:0007669"/>
    <property type="project" value="UniProtKB-EC"/>
</dbReference>
<dbReference type="Proteomes" id="UP000693970">
    <property type="component" value="Unassembled WGS sequence"/>
</dbReference>
<dbReference type="EC" id="3.2.1.113" evidence="1"/>
<keyword evidence="6" id="KW-0472">Membrane</keyword>
<evidence type="ECO:0000256" key="6">
    <source>
        <dbReference type="SAM" id="Phobius"/>
    </source>
</evidence>
<comment type="catalytic activity">
    <reaction evidence="2">
        <text>N(4)-(alpha-D-Man-(1-&gt;2)-alpha-D-Man-(1-&gt;2)-alpha-D-Man-(1-&gt;3)-[alpha-D-Man-(1-&gt;3)-[alpha-D-Man-(1-&gt;2)-alpha-D-Man-(1-&gt;6)]-alpha-D-Man-(1-&gt;6)]-beta-D-Man-(1-&gt;4)-beta-D-GlcNAc-(1-&gt;4)-beta-D-GlcNAc)-L-asparaginyl-[protein] (N-glucan mannose isomer 8A1,2,3B1,3) + 3 H2O = N(4)-(alpha-D-Man-(1-&gt;3)-[alpha-D-Man-(1-&gt;3)-[alpha-D-Man-(1-&gt;6)]-alpha-D-Man-(1-&gt;6)]-beta-D-Man-(1-&gt;4)-beta-D-GlcNAc-(1-&gt;4)-beta-D-GlcNAc)-L-asparaginyl-[protein] (N-glucan mannose isomer 5A1,2) + 3 beta-D-mannose</text>
        <dbReference type="Rhea" id="RHEA:56028"/>
        <dbReference type="Rhea" id="RHEA-COMP:14358"/>
        <dbReference type="Rhea" id="RHEA-COMP:14367"/>
        <dbReference type="ChEBI" id="CHEBI:15377"/>
        <dbReference type="ChEBI" id="CHEBI:28563"/>
        <dbReference type="ChEBI" id="CHEBI:59087"/>
        <dbReference type="ChEBI" id="CHEBI:60628"/>
        <dbReference type="EC" id="3.2.1.113"/>
    </reaction>
</comment>
<dbReference type="OrthoDB" id="8118055at2759"/>
<name>A0A9K3LP65_9STRA</name>
<dbReference type="GO" id="GO:0005509">
    <property type="term" value="F:calcium ion binding"/>
    <property type="evidence" value="ECO:0007669"/>
    <property type="project" value="InterPro"/>
</dbReference>
<dbReference type="Pfam" id="PF01532">
    <property type="entry name" value="Glyco_hydro_47"/>
    <property type="match status" value="1"/>
</dbReference>